<protein>
    <submittedName>
        <fullName evidence="1">PhoX family phosphatase</fullName>
    </submittedName>
</protein>
<dbReference type="InterPro" id="IPR008557">
    <property type="entry name" value="PhoX"/>
</dbReference>
<evidence type="ECO:0000313" key="1">
    <source>
        <dbReference type="EMBL" id="MFC0049032.1"/>
    </source>
</evidence>
<name>A0ABV6BE10_9GAMM</name>
<sequence length="614" mass="67147">MSENFRQVLDKRLSRRRFLQSSSLLAVAAGLPVFAVETKPGSVQSSLTFRETGHEMTPTLEVPAGYKAQVLLKWGEPLAAAGPAFDPLQQSAEKQQQQFGYNNDFIGFLPLPLGSSNAKHGLLVVNHEYTVPQLMWPGSPDDVSLNKAQTDTDIVAHGLSVVEIEWRDGQWHQRKDSAYTRRITPLTPMQISGPAAGSSRLKTAISQDGVHTLGTYGNCAGGVTPWGTVLTGEENIDMMFGGDFSQSPEAASLKRFGMSATPQKSWSAHYPRWDMSAQPNESFHMGWIVEIDPYDPRSVPKKRTALGRFKHEGANVYINSDGRVVAYMGDDQKFEYLYKFVSAKTYQADNRAANLQLLDEGTLYCARFAADGTVAWLPLVFGCGPLTVANGFRSQADVVIDVRKAADLLGATPMDRPEDVEVNPVNGAVYVMLTKNADRTAAQRSPANPRAQNKAGQIVEMTAPKGDHSAPVFAWDMFLLAGRRDDPSTSYHPATGKNSWLACPDNCAFDRKGRIWITSDGAEDFGIAEGIWAADVSGASRALMKRFLRAPLGSEICGPFFTPDDQYLFCSVQHPADGSSFEQPSTRWPDFDAKLPPRPAVIVISRTDGQSVGT</sequence>
<comment type="caution">
    <text evidence="1">The sequence shown here is derived from an EMBL/GenBank/DDBJ whole genome shotgun (WGS) entry which is preliminary data.</text>
</comment>
<dbReference type="PROSITE" id="PS51318">
    <property type="entry name" value="TAT"/>
    <property type="match status" value="1"/>
</dbReference>
<accession>A0ABV6BE10</accession>
<dbReference type="EMBL" id="JBHLXP010000003">
    <property type="protein sequence ID" value="MFC0049032.1"/>
    <property type="molecule type" value="Genomic_DNA"/>
</dbReference>
<evidence type="ECO:0000313" key="2">
    <source>
        <dbReference type="Proteomes" id="UP001589813"/>
    </source>
</evidence>
<dbReference type="PANTHER" id="PTHR35399:SF2">
    <property type="entry name" value="DUF839 DOMAIN-CONTAINING PROTEIN"/>
    <property type="match status" value="1"/>
</dbReference>
<dbReference type="PANTHER" id="PTHR35399">
    <property type="entry name" value="SLR8030 PROTEIN"/>
    <property type="match status" value="1"/>
</dbReference>
<dbReference type="Proteomes" id="UP001589813">
    <property type="component" value="Unassembled WGS sequence"/>
</dbReference>
<organism evidence="1 2">
    <name type="scientific">Rheinheimera tilapiae</name>
    <dbReference type="NCBI Taxonomy" id="875043"/>
    <lineage>
        <taxon>Bacteria</taxon>
        <taxon>Pseudomonadati</taxon>
        <taxon>Pseudomonadota</taxon>
        <taxon>Gammaproteobacteria</taxon>
        <taxon>Chromatiales</taxon>
        <taxon>Chromatiaceae</taxon>
        <taxon>Rheinheimera</taxon>
    </lineage>
</organism>
<dbReference type="InterPro" id="IPR006311">
    <property type="entry name" value="TAT_signal"/>
</dbReference>
<gene>
    <name evidence="1" type="ORF">ACFFJP_12115</name>
</gene>
<dbReference type="Pfam" id="PF05787">
    <property type="entry name" value="PhoX"/>
    <property type="match status" value="1"/>
</dbReference>
<proteinExistence type="predicted"/>
<keyword evidence="2" id="KW-1185">Reference proteome</keyword>
<dbReference type="SUPFAM" id="SSF63829">
    <property type="entry name" value="Calcium-dependent phosphotriesterase"/>
    <property type="match status" value="1"/>
</dbReference>
<reference evidence="1 2" key="1">
    <citation type="submission" date="2024-09" db="EMBL/GenBank/DDBJ databases">
        <authorList>
            <person name="Sun Q."/>
            <person name="Mori K."/>
        </authorList>
    </citation>
    <scope>NUCLEOTIDE SEQUENCE [LARGE SCALE GENOMIC DNA]</scope>
    <source>
        <strain evidence="1 2">KCTC 23315</strain>
    </source>
</reference>
<dbReference type="RefSeq" id="WP_377244152.1">
    <property type="nucleotide sequence ID" value="NZ_JBHLXP010000003.1"/>
</dbReference>